<keyword evidence="2" id="KW-0378">Hydrolase</keyword>
<proteinExistence type="predicted"/>
<dbReference type="GO" id="GO:0000287">
    <property type="term" value="F:magnesium ion binding"/>
    <property type="evidence" value="ECO:0007669"/>
    <property type="project" value="InterPro"/>
</dbReference>
<dbReference type="CDD" id="cd01629">
    <property type="entry name" value="HAD_EP"/>
    <property type="match status" value="1"/>
</dbReference>
<keyword evidence="3" id="KW-0486">Methionine biosynthesis</keyword>
<dbReference type="SFLD" id="SFLDF00044">
    <property type="entry name" value="enolase-phosphatase"/>
    <property type="match status" value="1"/>
</dbReference>
<sequence length="443" mass="48108">MEPPPTTPPAQQQSQQHGSSLPYRAVVLDIEGTTTPITFVHDVLFPYVSANLVSFLASHWTDPECVAKAAALREQAHKDIEDGVPGVVPVLPPREESVEDSRDDEAVRASVVANVLWQMSIDRKIGPLKALQGYMWRAAYESKEILGDVYPDVLPALTKWTKEHGLPVYIYSSGSVEAQKLLFGWSVNGSMLNLFRGHFDTSIGLKVEANSYRKIVKEIAQKAEDVLFVSDNVREIEAALAAGLRVAVADRPGNAPLPRTSTDATSDHLATIDLGGLPVPVVRSFDEFFVRPEFSQASDASPQRFQLDNLIHLETMFEELGREDGLRDGVQAGRVEGLVAGTEAGFAMGQEAGFYAGAAASWLMASDQGLITLPDRAIKALKAVTTQAAEFPTINNKEGEGADPTVALDRLRGKFKVAQSALGGLAANQRFRPEEATRPVMNF</sequence>
<keyword evidence="5" id="KW-1185">Reference proteome</keyword>
<dbReference type="GO" id="GO:0043874">
    <property type="term" value="F:acireductone synthase activity"/>
    <property type="evidence" value="ECO:0007669"/>
    <property type="project" value="InterPro"/>
</dbReference>
<dbReference type="GO" id="GO:0019509">
    <property type="term" value="P:L-methionine salvage from methylthioadenosine"/>
    <property type="evidence" value="ECO:0007669"/>
    <property type="project" value="InterPro"/>
</dbReference>
<accession>A0AAD5XRF9</accession>
<dbReference type="PANTHER" id="PTHR20371">
    <property type="entry name" value="ENOLASE-PHOSPHATASE E1"/>
    <property type="match status" value="1"/>
</dbReference>
<dbReference type="AlphaFoldDB" id="A0AAD5XRF9"/>
<dbReference type="EMBL" id="JADGJQ010000018">
    <property type="protein sequence ID" value="KAJ3180090.1"/>
    <property type="molecule type" value="Genomic_DNA"/>
</dbReference>
<dbReference type="InterPro" id="IPR023214">
    <property type="entry name" value="HAD_sf"/>
</dbReference>
<dbReference type="Proteomes" id="UP001212152">
    <property type="component" value="Unassembled WGS sequence"/>
</dbReference>
<dbReference type="Gene3D" id="1.10.720.60">
    <property type="match status" value="1"/>
</dbReference>
<evidence type="ECO:0000256" key="3">
    <source>
        <dbReference type="ARBA" id="ARBA00023167"/>
    </source>
</evidence>
<dbReference type="SFLD" id="SFLDS00003">
    <property type="entry name" value="Haloacid_Dehalogenase"/>
    <property type="match status" value="1"/>
</dbReference>
<keyword evidence="1" id="KW-0028">Amino-acid biosynthesis</keyword>
<dbReference type="SFLD" id="SFLDG01133">
    <property type="entry name" value="C1.5.4:_Enolase-phosphatase_Li"/>
    <property type="match status" value="1"/>
</dbReference>
<evidence type="ECO:0000256" key="1">
    <source>
        <dbReference type="ARBA" id="ARBA00022605"/>
    </source>
</evidence>
<dbReference type="InterPro" id="IPR006439">
    <property type="entry name" value="HAD-SF_hydro_IA"/>
</dbReference>
<dbReference type="SUPFAM" id="SSF56784">
    <property type="entry name" value="HAD-like"/>
    <property type="match status" value="1"/>
</dbReference>
<protein>
    <submittedName>
        <fullName evidence="4">Enolase-phosphatase E1</fullName>
    </submittedName>
</protein>
<organism evidence="4 5">
    <name type="scientific">Geranomyces variabilis</name>
    <dbReference type="NCBI Taxonomy" id="109894"/>
    <lineage>
        <taxon>Eukaryota</taxon>
        <taxon>Fungi</taxon>
        <taxon>Fungi incertae sedis</taxon>
        <taxon>Chytridiomycota</taxon>
        <taxon>Chytridiomycota incertae sedis</taxon>
        <taxon>Chytridiomycetes</taxon>
        <taxon>Spizellomycetales</taxon>
        <taxon>Powellomycetaceae</taxon>
        <taxon>Geranomyces</taxon>
    </lineage>
</organism>
<comment type="caution">
    <text evidence="4">The sequence shown here is derived from an EMBL/GenBank/DDBJ whole genome shotgun (WGS) entry which is preliminary data.</text>
</comment>
<dbReference type="PANTHER" id="PTHR20371:SF1">
    <property type="entry name" value="ENOLASE-PHOSPHATASE E1"/>
    <property type="match status" value="1"/>
</dbReference>
<dbReference type="InterPro" id="IPR036412">
    <property type="entry name" value="HAD-like_sf"/>
</dbReference>
<name>A0AAD5XRF9_9FUNG</name>
<dbReference type="Gene3D" id="3.40.50.1000">
    <property type="entry name" value="HAD superfamily/HAD-like"/>
    <property type="match status" value="1"/>
</dbReference>
<evidence type="ECO:0000256" key="2">
    <source>
        <dbReference type="ARBA" id="ARBA00022801"/>
    </source>
</evidence>
<dbReference type="InterPro" id="IPR023943">
    <property type="entry name" value="Enolase-ppase_E1"/>
</dbReference>
<dbReference type="SFLD" id="SFLDG01129">
    <property type="entry name" value="C1.5:_HAD__Beta-PGM__Phosphata"/>
    <property type="match status" value="1"/>
</dbReference>
<evidence type="ECO:0000313" key="5">
    <source>
        <dbReference type="Proteomes" id="UP001212152"/>
    </source>
</evidence>
<dbReference type="NCBIfam" id="TIGR01691">
    <property type="entry name" value="enolase-ppase"/>
    <property type="match status" value="1"/>
</dbReference>
<dbReference type="NCBIfam" id="TIGR01549">
    <property type="entry name" value="HAD-SF-IA-v1"/>
    <property type="match status" value="1"/>
</dbReference>
<gene>
    <name evidence="4" type="primary">ENOPH1</name>
    <name evidence="4" type="ORF">HDU87_002315</name>
</gene>
<reference evidence="4" key="1">
    <citation type="submission" date="2020-05" db="EMBL/GenBank/DDBJ databases">
        <title>Phylogenomic resolution of chytrid fungi.</title>
        <authorList>
            <person name="Stajich J.E."/>
            <person name="Amses K."/>
            <person name="Simmons R."/>
            <person name="Seto K."/>
            <person name="Myers J."/>
            <person name="Bonds A."/>
            <person name="Quandt C.A."/>
            <person name="Barry K."/>
            <person name="Liu P."/>
            <person name="Grigoriev I."/>
            <person name="Longcore J.E."/>
            <person name="James T.Y."/>
        </authorList>
    </citation>
    <scope>NUCLEOTIDE SEQUENCE</scope>
    <source>
        <strain evidence="4">JEL0379</strain>
    </source>
</reference>
<evidence type="ECO:0000313" key="4">
    <source>
        <dbReference type="EMBL" id="KAJ3180090.1"/>
    </source>
</evidence>
<dbReference type="Pfam" id="PF00702">
    <property type="entry name" value="Hydrolase"/>
    <property type="match status" value="1"/>
</dbReference>